<reference evidence="1" key="1">
    <citation type="submission" date="2021-01" db="EMBL/GenBank/DDBJ databases">
        <authorList>
            <consortium name="Genoscope - CEA"/>
            <person name="William W."/>
        </authorList>
    </citation>
    <scope>NUCLEOTIDE SEQUENCE</scope>
</reference>
<dbReference type="EMBL" id="CAJJDM010000171">
    <property type="protein sequence ID" value="CAD8115363.1"/>
    <property type="molecule type" value="Genomic_DNA"/>
</dbReference>
<comment type="caution">
    <text evidence="1">The sequence shown here is derived from an EMBL/GenBank/DDBJ whole genome shotgun (WGS) entry which is preliminary data.</text>
</comment>
<name>A0A8S1QIC6_PARPR</name>
<protein>
    <submittedName>
        <fullName evidence="1">Uncharacterized protein</fullName>
    </submittedName>
</protein>
<accession>A0A8S1QIC6</accession>
<sequence length="86" mass="9972">MIIITTPNRLHKSQTIQNKSNIFNGLVSIERIQNKLRIGQPFGKVKNQNKVGGQYRIDSNNQQNLLYYTQKKEKKQGFGQNQKVII</sequence>
<evidence type="ECO:0000313" key="1">
    <source>
        <dbReference type="EMBL" id="CAD8115363.1"/>
    </source>
</evidence>
<keyword evidence="2" id="KW-1185">Reference proteome</keyword>
<proteinExistence type="predicted"/>
<gene>
    <name evidence="1" type="ORF">PPRIM_AZ9-3.1.T1640011</name>
</gene>
<dbReference type="Proteomes" id="UP000688137">
    <property type="component" value="Unassembled WGS sequence"/>
</dbReference>
<evidence type="ECO:0000313" key="2">
    <source>
        <dbReference type="Proteomes" id="UP000688137"/>
    </source>
</evidence>
<dbReference type="AlphaFoldDB" id="A0A8S1QIC6"/>
<organism evidence="1 2">
    <name type="scientific">Paramecium primaurelia</name>
    <dbReference type="NCBI Taxonomy" id="5886"/>
    <lineage>
        <taxon>Eukaryota</taxon>
        <taxon>Sar</taxon>
        <taxon>Alveolata</taxon>
        <taxon>Ciliophora</taxon>
        <taxon>Intramacronucleata</taxon>
        <taxon>Oligohymenophorea</taxon>
        <taxon>Peniculida</taxon>
        <taxon>Parameciidae</taxon>
        <taxon>Paramecium</taxon>
    </lineage>
</organism>